<dbReference type="EMBL" id="MLCN01000007">
    <property type="protein sequence ID" value="ONG41761.1"/>
    <property type="molecule type" value="Genomic_DNA"/>
</dbReference>
<reference evidence="3 4" key="1">
    <citation type="submission" date="2016-10" db="EMBL/GenBank/DDBJ databases">
        <title>Draft Genome sequence of Alkanindiges sp. strain H1.</title>
        <authorList>
            <person name="Subhash Y."/>
            <person name="Lee S."/>
        </authorList>
    </citation>
    <scope>NUCLEOTIDE SEQUENCE [LARGE SCALE GENOMIC DNA]</scope>
    <source>
        <strain evidence="3 4">H1</strain>
    </source>
</reference>
<name>A0A1S8CZ65_9GAMM</name>
<dbReference type="AlphaFoldDB" id="A0A1S8CZ65"/>
<evidence type="ECO:0000259" key="2">
    <source>
        <dbReference type="Pfam" id="PF09917"/>
    </source>
</evidence>
<dbReference type="Gene3D" id="2.40.128.520">
    <property type="match status" value="1"/>
</dbReference>
<dbReference type="InterPro" id="IPR019223">
    <property type="entry name" value="DUF2147"/>
</dbReference>
<evidence type="ECO:0000256" key="1">
    <source>
        <dbReference type="SAM" id="SignalP"/>
    </source>
</evidence>
<proteinExistence type="predicted"/>
<feature type="chain" id="PRO_5012074441" evidence="1">
    <location>
        <begin position="24"/>
        <end position="152"/>
    </location>
</feature>
<dbReference type="Pfam" id="PF09917">
    <property type="entry name" value="DUF2147"/>
    <property type="match status" value="1"/>
</dbReference>
<keyword evidence="4" id="KW-1185">Reference proteome</keyword>
<feature type="signal peptide" evidence="1">
    <location>
        <begin position="1"/>
        <end position="23"/>
    </location>
</feature>
<evidence type="ECO:0000313" key="4">
    <source>
        <dbReference type="Proteomes" id="UP000192132"/>
    </source>
</evidence>
<gene>
    <name evidence="3" type="ORF">BKE30_02675</name>
</gene>
<protein>
    <submittedName>
        <fullName evidence="3">Signal peptidase</fullName>
    </submittedName>
</protein>
<keyword evidence="1" id="KW-0732">Signal</keyword>
<feature type="domain" description="DUF2147" evidence="2">
    <location>
        <begin position="28"/>
        <end position="150"/>
    </location>
</feature>
<dbReference type="PANTHER" id="PTHR36919:SF3">
    <property type="entry name" value="BLL5882 PROTEIN"/>
    <property type="match status" value="1"/>
</dbReference>
<accession>A0A1S8CZ65</accession>
<comment type="caution">
    <text evidence="3">The sequence shown here is derived from an EMBL/GenBank/DDBJ whole genome shotgun (WGS) entry which is preliminary data.</text>
</comment>
<dbReference type="Proteomes" id="UP000192132">
    <property type="component" value="Unassembled WGS sequence"/>
</dbReference>
<dbReference type="PANTHER" id="PTHR36919">
    <property type="entry name" value="BLR1215 PROTEIN"/>
    <property type="match status" value="1"/>
</dbReference>
<sequence>MLKSLSIACAASLTFLCASVAHAGDLSGTWRTIDDKTGFSKGLVEIKQDSTGAYNGTIIKVIPRPGYTPKDTCQNCPAPYTNKPMVGLTVLTGLKQDPKNENNFINAKVLDPLSGNIYKGKAKLSSDGRRLSMRGYVGISALGRSQTWIRED</sequence>
<dbReference type="OrthoDB" id="9814399at2"/>
<evidence type="ECO:0000313" key="3">
    <source>
        <dbReference type="EMBL" id="ONG41761.1"/>
    </source>
</evidence>
<dbReference type="RefSeq" id="WP_076877133.1">
    <property type="nucleotide sequence ID" value="NZ_MLCN01000007.1"/>
</dbReference>
<organism evidence="3 4">
    <name type="scientific">Alkanindiges hydrocarboniclasticus</name>
    <dbReference type="NCBI Taxonomy" id="1907941"/>
    <lineage>
        <taxon>Bacteria</taxon>
        <taxon>Pseudomonadati</taxon>
        <taxon>Pseudomonadota</taxon>
        <taxon>Gammaproteobacteria</taxon>
        <taxon>Moraxellales</taxon>
        <taxon>Moraxellaceae</taxon>
        <taxon>Alkanindiges</taxon>
    </lineage>
</organism>
<dbReference type="STRING" id="1907941.BKE30_02675"/>